<evidence type="ECO:0000256" key="5">
    <source>
        <dbReference type="ARBA" id="ARBA00023002"/>
    </source>
</evidence>
<comment type="caution">
    <text evidence="11">The sequence shown here is derived from an EMBL/GenBank/DDBJ whole genome shotgun (WGS) entry which is preliminary data.</text>
</comment>
<dbReference type="InterPro" id="IPR036396">
    <property type="entry name" value="Cyt_P450_sf"/>
</dbReference>
<keyword evidence="12" id="KW-1185">Reference proteome</keyword>
<feature type="binding site" description="axial binding residue" evidence="8">
    <location>
        <position position="515"/>
    </location>
    <ligand>
        <name>heme</name>
        <dbReference type="ChEBI" id="CHEBI:30413"/>
    </ligand>
    <ligandPart>
        <name>Fe</name>
        <dbReference type="ChEBI" id="CHEBI:18248"/>
    </ligandPart>
</feature>
<dbReference type="GO" id="GO:0016705">
    <property type="term" value="F:oxidoreductase activity, acting on paired donors, with incorporation or reduction of molecular oxygen"/>
    <property type="evidence" value="ECO:0007669"/>
    <property type="project" value="InterPro"/>
</dbReference>
<proteinExistence type="inferred from homology"/>
<evidence type="ECO:0000256" key="9">
    <source>
        <dbReference type="RuleBase" id="RU000461"/>
    </source>
</evidence>
<keyword evidence="3 8" id="KW-0349">Heme</keyword>
<dbReference type="PANTHER" id="PTHR24287:SF1">
    <property type="entry name" value="P450, PUTATIVE (EUROFUNG)-RELATED"/>
    <property type="match status" value="1"/>
</dbReference>
<evidence type="ECO:0000256" key="7">
    <source>
        <dbReference type="ARBA" id="ARBA00023033"/>
    </source>
</evidence>
<dbReference type="PANTHER" id="PTHR24287">
    <property type="entry name" value="P450, PUTATIVE (EUROFUNG)-RELATED"/>
    <property type="match status" value="1"/>
</dbReference>
<keyword evidence="4 8" id="KW-0479">Metal-binding</keyword>
<dbReference type="GO" id="GO:0020037">
    <property type="term" value="F:heme binding"/>
    <property type="evidence" value="ECO:0007669"/>
    <property type="project" value="InterPro"/>
</dbReference>
<dbReference type="SUPFAM" id="SSF48264">
    <property type="entry name" value="Cytochrome P450"/>
    <property type="match status" value="1"/>
</dbReference>
<dbReference type="InterPro" id="IPR001128">
    <property type="entry name" value="Cyt_P450"/>
</dbReference>
<sequence length="596" mass="67618">MISSTMATSYLPPGVVYLSHIAFYVVVLPCSLLWVLRHFLTGSGFSISVWPVFAVPFVSQVIFHLVHGWYIGFAIRRDVAAQGAIIMPSVQASSISIMRRIVDGFKNGYPSEVFQKWSEQYGNTFSFGTLSSKWVFTTEPEHIKAILATQFRDFEKGSFVFNAMKALFGVGVFSTDGEMWKFHRTMTRPFFNKERISDFDNFERHAVSTITQIKARLREGYPVDFQDVVARFTLDSATEFLFGKDVDSISAGLPYPAGSRLGDNLHFVNHPSNAFVKAFAEAQVQTMIRIKSGASWPLREIFRDRVKPLRKVLDDFIQPLIFEGYERKAKGVRSVESEKNLDDMTLLDRLVEEADDPKVVQDELINVLVAGRDSTASLLTMAVYMMCEHPDMVTRLRSEILGKVGNRQPTYEDIRDMKYLRAFINETLRLYATVPESGRVSAVSTTLPNKGRPPYYVARDTLLTYSVFLMHRRKDLWGPDALEFDPDRFLDSRLQKYLTPNPYIFLPFNTGPRICLGQQFAYNEASYYLIRLLQSFSSFSLARDAQPAEGIPPASWTPAPGTTKGRDKIMFGITITIYAKGGLWVRMEEAKDGAIL</sequence>
<name>A0AA39NVV4_9AGAR</name>
<feature type="transmembrane region" description="Helical" evidence="10">
    <location>
        <begin position="48"/>
        <end position="70"/>
    </location>
</feature>
<evidence type="ECO:0000313" key="11">
    <source>
        <dbReference type="EMBL" id="KAK0472809.1"/>
    </source>
</evidence>
<dbReference type="InterPro" id="IPR017972">
    <property type="entry name" value="Cyt_P450_CS"/>
</dbReference>
<dbReference type="InterPro" id="IPR047146">
    <property type="entry name" value="Cyt_P450_E_CYP52_fungi"/>
</dbReference>
<dbReference type="GO" id="GO:0005506">
    <property type="term" value="F:iron ion binding"/>
    <property type="evidence" value="ECO:0007669"/>
    <property type="project" value="InterPro"/>
</dbReference>
<keyword evidence="7 9" id="KW-0503">Monooxygenase</keyword>
<dbReference type="InterPro" id="IPR002401">
    <property type="entry name" value="Cyt_P450_E_grp-I"/>
</dbReference>
<evidence type="ECO:0000256" key="6">
    <source>
        <dbReference type="ARBA" id="ARBA00023004"/>
    </source>
</evidence>
<keyword evidence="6 8" id="KW-0408">Iron</keyword>
<comment type="similarity">
    <text evidence="2 9">Belongs to the cytochrome P450 family.</text>
</comment>
<evidence type="ECO:0000256" key="1">
    <source>
        <dbReference type="ARBA" id="ARBA00001971"/>
    </source>
</evidence>
<protein>
    <submittedName>
        <fullName evidence="11">Cytochrome P450</fullName>
    </submittedName>
</protein>
<gene>
    <name evidence="11" type="ORF">IW261DRAFT_1507061</name>
</gene>
<dbReference type="GO" id="GO:0004497">
    <property type="term" value="F:monooxygenase activity"/>
    <property type="evidence" value="ECO:0007669"/>
    <property type="project" value="UniProtKB-KW"/>
</dbReference>
<keyword evidence="10" id="KW-1133">Transmembrane helix</keyword>
<keyword evidence="5 9" id="KW-0560">Oxidoreductase</keyword>
<evidence type="ECO:0000313" key="12">
    <source>
        <dbReference type="Proteomes" id="UP001175227"/>
    </source>
</evidence>
<evidence type="ECO:0000256" key="10">
    <source>
        <dbReference type="SAM" id="Phobius"/>
    </source>
</evidence>
<dbReference type="Proteomes" id="UP001175227">
    <property type="component" value="Unassembled WGS sequence"/>
</dbReference>
<dbReference type="Gene3D" id="1.10.630.10">
    <property type="entry name" value="Cytochrome P450"/>
    <property type="match status" value="1"/>
</dbReference>
<accession>A0AA39NVV4</accession>
<feature type="transmembrane region" description="Helical" evidence="10">
    <location>
        <begin position="15"/>
        <end position="36"/>
    </location>
</feature>
<evidence type="ECO:0000256" key="4">
    <source>
        <dbReference type="ARBA" id="ARBA00022723"/>
    </source>
</evidence>
<keyword evidence="10" id="KW-0472">Membrane</keyword>
<evidence type="ECO:0000256" key="3">
    <source>
        <dbReference type="ARBA" id="ARBA00022617"/>
    </source>
</evidence>
<keyword evidence="10" id="KW-0812">Transmembrane</keyword>
<comment type="cofactor">
    <cofactor evidence="1 8">
        <name>heme</name>
        <dbReference type="ChEBI" id="CHEBI:30413"/>
    </cofactor>
</comment>
<dbReference type="CDD" id="cd11063">
    <property type="entry name" value="CYP52"/>
    <property type="match status" value="1"/>
</dbReference>
<dbReference type="PROSITE" id="PS00086">
    <property type="entry name" value="CYTOCHROME_P450"/>
    <property type="match status" value="1"/>
</dbReference>
<evidence type="ECO:0000256" key="2">
    <source>
        <dbReference type="ARBA" id="ARBA00010617"/>
    </source>
</evidence>
<organism evidence="11 12">
    <name type="scientific">Armillaria novae-zelandiae</name>
    <dbReference type="NCBI Taxonomy" id="153914"/>
    <lineage>
        <taxon>Eukaryota</taxon>
        <taxon>Fungi</taxon>
        <taxon>Dikarya</taxon>
        <taxon>Basidiomycota</taxon>
        <taxon>Agaricomycotina</taxon>
        <taxon>Agaricomycetes</taxon>
        <taxon>Agaricomycetidae</taxon>
        <taxon>Agaricales</taxon>
        <taxon>Marasmiineae</taxon>
        <taxon>Physalacriaceae</taxon>
        <taxon>Armillaria</taxon>
    </lineage>
</organism>
<dbReference type="Pfam" id="PF00067">
    <property type="entry name" value="p450"/>
    <property type="match status" value="1"/>
</dbReference>
<dbReference type="AlphaFoldDB" id="A0AA39NVV4"/>
<dbReference type="PRINTS" id="PR00463">
    <property type="entry name" value="EP450I"/>
</dbReference>
<reference evidence="11" key="1">
    <citation type="submission" date="2023-06" db="EMBL/GenBank/DDBJ databases">
        <authorList>
            <consortium name="Lawrence Berkeley National Laboratory"/>
            <person name="Ahrendt S."/>
            <person name="Sahu N."/>
            <person name="Indic B."/>
            <person name="Wong-Bajracharya J."/>
            <person name="Merenyi Z."/>
            <person name="Ke H.-M."/>
            <person name="Monk M."/>
            <person name="Kocsube S."/>
            <person name="Drula E."/>
            <person name="Lipzen A."/>
            <person name="Balint B."/>
            <person name="Henrissat B."/>
            <person name="Andreopoulos B."/>
            <person name="Martin F.M."/>
            <person name="Harder C.B."/>
            <person name="Rigling D."/>
            <person name="Ford K.L."/>
            <person name="Foster G.D."/>
            <person name="Pangilinan J."/>
            <person name="Papanicolaou A."/>
            <person name="Barry K."/>
            <person name="LaButti K."/>
            <person name="Viragh M."/>
            <person name="Koriabine M."/>
            <person name="Yan M."/>
            <person name="Riley R."/>
            <person name="Champramary S."/>
            <person name="Plett K.L."/>
            <person name="Tsai I.J."/>
            <person name="Slot J."/>
            <person name="Sipos G."/>
            <person name="Plett J."/>
            <person name="Nagy L.G."/>
            <person name="Grigoriev I.V."/>
        </authorList>
    </citation>
    <scope>NUCLEOTIDE SEQUENCE</scope>
    <source>
        <strain evidence="11">ICMP 16352</strain>
    </source>
</reference>
<dbReference type="EMBL" id="JAUEPR010000038">
    <property type="protein sequence ID" value="KAK0472809.1"/>
    <property type="molecule type" value="Genomic_DNA"/>
</dbReference>
<dbReference type="PRINTS" id="PR00385">
    <property type="entry name" value="P450"/>
</dbReference>
<evidence type="ECO:0000256" key="8">
    <source>
        <dbReference type="PIRSR" id="PIRSR602401-1"/>
    </source>
</evidence>